<accession>A0A0R2H1P7</accession>
<evidence type="ECO:0000259" key="1">
    <source>
        <dbReference type="Pfam" id="PF07435"/>
    </source>
</evidence>
<dbReference type="Pfam" id="PF07435">
    <property type="entry name" value="YycH"/>
    <property type="match status" value="1"/>
</dbReference>
<keyword evidence="3" id="KW-1185">Reference proteome</keyword>
<comment type="caution">
    <text evidence="2">The sequence shown here is derived from an EMBL/GenBank/DDBJ whole genome shotgun (WGS) entry which is preliminary data.</text>
</comment>
<dbReference type="PATRIC" id="fig|148604.4.peg.15"/>
<name>A0A0R2H1P7_9LACO</name>
<dbReference type="STRING" id="1203076.GCA_000312405_01207"/>
<gene>
    <name evidence="2" type="ORF">IV41_GL000016</name>
</gene>
<reference evidence="2 3" key="1">
    <citation type="journal article" date="2015" name="Genome Announc.">
        <title>Expanding the biotechnology potential of lactobacilli through comparative genomics of 213 strains and associated genera.</title>
        <authorList>
            <person name="Sun Z."/>
            <person name="Harris H.M."/>
            <person name="McCann A."/>
            <person name="Guo C."/>
            <person name="Argimon S."/>
            <person name="Zhang W."/>
            <person name="Yang X."/>
            <person name="Jeffery I.B."/>
            <person name="Cooney J.C."/>
            <person name="Kagawa T.F."/>
            <person name="Liu W."/>
            <person name="Song Y."/>
            <person name="Salvetti E."/>
            <person name="Wrobel A."/>
            <person name="Rasinkangas P."/>
            <person name="Parkhill J."/>
            <person name="Rea M.C."/>
            <person name="O'Sullivan O."/>
            <person name="Ritari J."/>
            <person name="Douillard F.P."/>
            <person name="Paul Ross R."/>
            <person name="Yang R."/>
            <person name="Briner A.E."/>
            <person name="Felis G.E."/>
            <person name="de Vos W.M."/>
            <person name="Barrangou R."/>
            <person name="Klaenhammer T.R."/>
            <person name="Caufield P.W."/>
            <person name="Cui Y."/>
            <person name="Zhang H."/>
            <person name="O'Toole P.W."/>
        </authorList>
    </citation>
    <scope>NUCLEOTIDE SEQUENCE [LARGE SCALE GENOMIC DNA]</scope>
    <source>
        <strain evidence="2 3">DSM 14792</strain>
    </source>
</reference>
<dbReference type="EMBL" id="JQBA01000001">
    <property type="protein sequence ID" value="KRN45542.1"/>
    <property type="molecule type" value="Genomic_DNA"/>
</dbReference>
<dbReference type="InterPro" id="IPR009996">
    <property type="entry name" value="YycH"/>
</dbReference>
<dbReference type="AlphaFoldDB" id="A0A0R2H1P7"/>
<evidence type="ECO:0000313" key="3">
    <source>
        <dbReference type="Proteomes" id="UP000051639"/>
    </source>
</evidence>
<organism evidence="2 3">
    <name type="scientific">Limosilactobacillus ingluviei</name>
    <dbReference type="NCBI Taxonomy" id="148604"/>
    <lineage>
        <taxon>Bacteria</taxon>
        <taxon>Bacillati</taxon>
        <taxon>Bacillota</taxon>
        <taxon>Bacilli</taxon>
        <taxon>Lactobacillales</taxon>
        <taxon>Lactobacillaceae</taxon>
        <taxon>Limosilactobacillus</taxon>
    </lineage>
</organism>
<protein>
    <recommendedName>
        <fullName evidence="1">Regulatory protein YycH domain-containing protein</fullName>
    </recommendedName>
</protein>
<dbReference type="InterPro" id="IPR042274">
    <property type="entry name" value="YycH/YycI_2"/>
</dbReference>
<dbReference type="CDD" id="cd15787">
    <property type="entry name" value="YycH_N"/>
    <property type="match status" value="1"/>
</dbReference>
<feature type="domain" description="Regulatory protein YycH" evidence="1">
    <location>
        <begin position="2"/>
        <end position="408"/>
    </location>
</feature>
<sequence length="417" mass="47552">MISVILSGLVWVMPYRYEHPNEATAPRVTSVATMAQENLYVPTTVVKTGPDREQHLLFNQPQNVVLTARESLRKWTLQKGKQVSADNPTAYREYLRQSNALVLSYPSAVAIATFNTTFNQKLSAKDLTLVNRIVIPLTGQARIYLLRDQGTVVYRYQVNAQRLTKLKASLLGGRRLPVEYRWLNNQLVLTYPHAITLPTYRATIEQQNVDSLAQTLLNSAKGKRLAQRVEGNQRIYHNGSDKRLVYDQAQGTLTFENYLSQPTRYSLQTVYAHFFRRLQQTGIIQDQLQFDTFDHAKQQITYRTTVEGFPVYNEDNYGTVRLRESETGVESLRFSCYSLTTPLPTKQPALTLPATAVVFNGLQAVGKLKDVQGLRLGYWWHSDPTAKEVTVRPTYLVKYKGEWVPYQTLMHEGGQPA</sequence>
<evidence type="ECO:0000313" key="2">
    <source>
        <dbReference type="EMBL" id="KRN45542.1"/>
    </source>
</evidence>
<dbReference type="Proteomes" id="UP000051639">
    <property type="component" value="Unassembled WGS sequence"/>
</dbReference>
<proteinExistence type="predicted"/>
<dbReference type="eggNOG" id="COG4863">
    <property type="taxonomic scope" value="Bacteria"/>
</dbReference>
<dbReference type="Gene3D" id="3.30.310.160">
    <property type="entry name" value="YycH protein, domain 2"/>
    <property type="match status" value="1"/>
</dbReference>